<dbReference type="PROSITE" id="PS50172">
    <property type="entry name" value="BRCT"/>
    <property type="match status" value="1"/>
</dbReference>
<evidence type="ECO:0000313" key="3">
    <source>
        <dbReference type="EMBL" id="KAF5382990.1"/>
    </source>
</evidence>
<gene>
    <name evidence="3" type="ORF">D9757_006342</name>
</gene>
<feature type="domain" description="BRCT" evidence="2">
    <location>
        <begin position="45"/>
        <end position="78"/>
    </location>
</feature>
<proteinExistence type="predicted"/>
<dbReference type="Proteomes" id="UP000518752">
    <property type="component" value="Unassembled WGS sequence"/>
</dbReference>
<feature type="region of interest" description="Disordered" evidence="1">
    <location>
        <begin position="139"/>
        <end position="163"/>
    </location>
</feature>
<evidence type="ECO:0000256" key="1">
    <source>
        <dbReference type="SAM" id="MobiDB-lite"/>
    </source>
</evidence>
<reference evidence="3 4" key="1">
    <citation type="journal article" date="2020" name="ISME J.">
        <title>Uncovering the hidden diversity of litter-decomposition mechanisms in mushroom-forming fungi.</title>
        <authorList>
            <person name="Floudas D."/>
            <person name="Bentzer J."/>
            <person name="Ahren D."/>
            <person name="Johansson T."/>
            <person name="Persson P."/>
            <person name="Tunlid A."/>
        </authorList>
    </citation>
    <scope>NUCLEOTIDE SEQUENCE [LARGE SCALE GENOMIC DNA]</scope>
    <source>
        <strain evidence="3 4">CBS 406.79</strain>
    </source>
</reference>
<dbReference type="InterPro" id="IPR001357">
    <property type="entry name" value="BRCT_dom"/>
</dbReference>
<dbReference type="AlphaFoldDB" id="A0A8H5HGT4"/>
<name>A0A8H5HGT4_9AGAR</name>
<keyword evidence="4" id="KW-1185">Reference proteome</keyword>
<accession>A0A8H5HGT4</accession>
<dbReference type="EMBL" id="JAACJN010000049">
    <property type="protein sequence ID" value="KAF5382990.1"/>
    <property type="molecule type" value="Genomic_DNA"/>
</dbReference>
<dbReference type="InterPro" id="IPR036420">
    <property type="entry name" value="BRCT_dom_sf"/>
</dbReference>
<evidence type="ECO:0000259" key="2">
    <source>
        <dbReference type="PROSITE" id="PS50172"/>
    </source>
</evidence>
<sequence>MLFSPSVSASLRSFWAQHGGQTTVSEREFHRTSCFFCDGMDDSWVKRLSENSVTVLHASWIAHCVDNQDLMPISRFVLDGSMKAKSPEYFNQSRIQSNDQPITQFNPLPTTQYGENQAPAGVAATIHYVSHLKRPFFALDSPHPDNDTRPLKRQRMTQTTSNANLGSSVKFFSPSMIPTPFLIATASSSSKLQIGRQLLPHGALSSPDSSPTGRYAKSFKSDIPKSLESTGRATRPKLEPNLTKRPVNPGRPRPLSIENSHSVDTSVPVDRQLDSLKTFWANVATQKTRRNNILSGKGVTLQDNPMVILISSLPQLSSESFEPDMPVPLVPFLPGYTHLGKLFWVEDREI</sequence>
<dbReference type="SUPFAM" id="SSF52113">
    <property type="entry name" value="BRCT domain"/>
    <property type="match status" value="1"/>
</dbReference>
<organism evidence="3 4">
    <name type="scientific">Collybiopsis confluens</name>
    <dbReference type="NCBI Taxonomy" id="2823264"/>
    <lineage>
        <taxon>Eukaryota</taxon>
        <taxon>Fungi</taxon>
        <taxon>Dikarya</taxon>
        <taxon>Basidiomycota</taxon>
        <taxon>Agaricomycotina</taxon>
        <taxon>Agaricomycetes</taxon>
        <taxon>Agaricomycetidae</taxon>
        <taxon>Agaricales</taxon>
        <taxon>Marasmiineae</taxon>
        <taxon>Omphalotaceae</taxon>
        <taxon>Collybiopsis</taxon>
    </lineage>
</organism>
<evidence type="ECO:0000313" key="4">
    <source>
        <dbReference type="Proteomes" id="UP000518752"/>
    </source>
</evidence>
<feature type="region of interest" description="Disordered" evidence="1">
    <location>
        <begin position="201"/>
        <end position="261"/>
    </location>
</feature>
<comment type="caution">
    <text evidence="3">The sequence shown here is derived from an EMBL/GenBank/DDBJ whole genome shotgun (WGS) entry which is preliminary data.</text>
</comment>
<protein>
    <recommendedName>
        <fullName evidence="2">BRCT domain-containing protein</fullName>
    </recommendedName>
</protein>
<dbReference type="OrthoDB" id="3197870at2759"/>